<dbReference type="EMBL" id="BMWE01000005">
    <property type="protein sequence ID" value="GGY14796.1"/>
    <property type="molecule type" value="Genomic_DNA"/>
</dbReference>
<feature type="compositionally biased region" description="Polar residues" evidence="1">
    <location>
        <begin position="1"/>
        <end position="10"/>
    </location>
</feature>
<feature type="region of interest" description="Disordered" evidence="1">
    <location>
        <begin position="1"/>
        <end position="29"/>
    </location>
</feature>
<dbReference type="Proteomes" id="UP000653308">
    <property type="component" value="Unassembled WGS sequence"/>
</dbReference>
<evidence type="ECO:0008006" key="4">
    <source>
        <dbReference type="Google" id="ProtNLM"/>
    </source>
</evidence>
<accession>A0ABQ2ZF05</accession>
<gene>
    <name evidence="2" type="ORF">GCM10010384_20520</name>
</gene>
<protein>
    <recommendedName>
        <fullName evidence="4">AB hydrolase-1 domain-containing protein</fullName>
    </recommendedName>
</protein>
<sequence>MREYVTSASHTGLRPAAPDALVGPWTGERGPAAFDRQLAQADQRHTDDIQPLYPTIGLPVTVCRGTEDTWIPFAKGRQLAVLIPGARLRPVPDAGHLLPLDAPARPASEVLAFLTS</sequence>
<keyword evidence="3" id="KW-1185">Reference proteome</keyword>
<organism evidence="2 3">
    <name type="scientific">Streptomyces djakartensis</name>
    <dbReference type="NCBI Taxonomy" id="68193"/>
    <lineage>
        <taxon>Bacteria</taxon>
        <taxon>Bacillati</taxon>
        <taxon>Actinomycetota</taxon>
        <taxon>Actinomycetes</taxon>
        <taxon>Kitasatosporales</taxon>
        <taxon>Streptomycetaceae</taxon>
        <taxon>Streptomyces</taxon>
    </lineage>
</organism>
<reference evidence="3" key="1">
    <citation type="journal article" date="2019" name="Int. J. Syst. Evol. Microbiol.">
        <title>The Global Catalogue of Microorganisms (GCM) 10K type strain sequencing project: providing services to taxonomists for standard genome sequencing and annotation.</title>
        <authorList>
            <consortium name="The Broad Institute Genomics Platform"/>
            <consortium name="The Broad Institute Genome Sequencing Center for Infectious Disease"/>
            <person name="Wu L."/>
            <person name="Ma J."/>
        </authorList>
    </citation>
    <scope>NUCLEOTIDE SEQUENCE [LARGE SCALE GENOMIC DNA]</scope>
    <source>
        <strain evidence="3">JCM 4957</strain>
    </source>
</reference>
<evidence type="ECO:0000313" key="2">
    <source>
        <dbReference type="EMBL" id="GGY14796.1"/>
    </source>
</evidence>
<evidence type="ECO:0000256" key="1">
    <source>
        <dbReference type="SAM" id="MobiDB-lite"/>
    </source>
</evidence>
<comment type="caution">
    <text evidence="2">The sequence shown here is derived from an EMBL/GenBank/DDBJ whole genome shotgun (WGS) entry which is preliminary data.</text>
</comment>
<evidence type="ECO:0000313" key="3">
    <source>
        <dbReference type="Proteomes" id="UP000653308"/>
    </source>
</evidence>
<dbReference type="SUPFAM" id="SSF53474">
    <property type="entry name" value="alpha/beta-Hydrolases"/>
    <property type="match status" value="1"/>
</dbReference>
<dbReference type="RefSeq" id="WP_190197420.1">
    <property type="nucleotide sequence ID" value="NZ_BMWE01000005.1"/>
</dbReference>
<dbReference type="Gene3D" id="3.40.50.1820">
    <property type="entry name" value="alpha/beta hydrolase"/>
    <property type="match status" value="1"/>
</dbReference>
<dbReference type="InterPro" id="IPR029058">
    <property type="entry name" value="AB_hydrolase_fold"/>
</dbReference>
<proteinExistence type="predicted"/>
<name>A0ABQ2ZF05_9ACTN</name>